<protein>
    <submittedName>
        <fullName evidence="1">Uncharacterized protein</fullName>
    </submittedName>
</protein>
<dbReference type="AlphaFoldDB" id="D5V0R3"/>
<name>D5V0R3_ARCNC</name>
<dbReference type="EMBL" id="CP001999">
    <property type="protein sequence ID" value="ADG93875.1"/>
    <property type="molecule type" value="Genomic_DNA"/>
</dbReference>
<proteinExistence type="predicted"/>
<keyword evidence="2" id="KW-1185">Reference proteome</keyword>
<dbReference type="RefSeq" id="WP_013136020.1">
    <property type="nucleotide sequence ID" value="NC_014166.1"/>
</dbReference>
<dbReference type="OrthoDB" id="5345957at2"/>
<dbReference type="Proteomes" id="UP000000939">
    <property type="component" value="Chromosome"/>
</dbReference>
<evidence type="ECO:0000313" key="2">
    <source>
        <dbReference type="Proteomes" id="UP000000939"/>
    </source>
</evidence>
<evidence type="ECO:0000313" key="1">
    <source>
        <dbReference type="EMBL" id="ADG93875.1"/>
    </source>
</evidence>
<dbReference type="KEGG" id="ant:Arnit_2223"/>
<reference evidence="1 2" key="1">
    <citation type="journal article" date="2010" name="Stand. Genomic Sci.">
        <title>Complete genome sequence of Arcobacter nitrofigilis type strain (CI).</title>
        <authorList>
            <person name="Pati A."/>
            <person name="Gronow S."/>
            <person name="Lapidus A."/>
            <person name="Copeland A."/>
            <person name="Glavina Del Rio T."/>
            <person name="Nolan M."/>
            <person name="Lucas S."/>
            <person name="Tice H."/>
            <person name="Cheng J.F."/>
            <person name="Han C."/>
            <person name="Chertkov O."/>
            <person name="Bruce D."/>
            <person name="Tapia R."/>
            <person name="Goodwin L."/>
            <person name="Pitluck S."/>
            <person name="Liolios K."/>
            <person name="Ivanova N."/>
            <person name="Mavromatis K."/>
            <person name="Chen A."/>
            <person name="Palaniappan K."/>
            <person name="Land M."/>
            <person name="Hauser L."/>
            <person name="Chang Y.J."/>
            <person name="Jeffries C.D."/>
            <person name="Detter J.C."/>
            <person name="Rohde M."/>
            <person name="Goker M."/>
            <person name="Bristow J."/>
            <person name="Eisen J.A."/>
            <person name="Markowitz V."/>
            <person name="Hugenholtz P."/>
            <person name="Klenk H.P."/>
            <person name="Kyrpides N.C."/>
        </authorList>
    </citation>
    <scope>NUCLEOTIDE SEQUENCE [LARGE SCALE GENOMIC DNA]</scope>
    <source>
        <strain evidence="2">ATCC 33309 / DSM 7299 / CCUG 15893 / LMG 7604 / NCTC 12251 / CI</strain>
    </source>
</reference>
<sequence length="153" mass="17926">MQVNKLKDFIKENSSLIYEFINSEVLKGVGRIHPDYFEKIVNDMFTKQSELNISEDNLNPNIFPYFIFTQVEGKGKLDYTSLRVETIKFDEIDKESSVYYNYARFSLKDDSFYIDLMQSKIGGMPIDEDIVKFTKRIPIKSSALEEFISKNKD</sequence>
<organism evidence="1 2">
    <name type="scientific">Arcobacter nitrofigilis (strain ATCC 33309 / DSM 7299 / CCUG 15893 / LMG 7604 / NCTC 12251 / CI)</name>
    <name type="common">Campylobacter nitrofigilis</name>
    <dbReference type="NCBI Taxonomy" id="572480"/>
    <lineage>
        <taxon>Bacteria</taxon>
        <taxon>Pseudomonadati</taxon>
        <taxon>Campylobacterota</taxon>
        <taxon>Epsilonproteobacteria</taxon>
        <taxon>Campylobacterales</taxon>
        <taxon>Arcobacteraceae</taxon>
        <taxon>Arcobacter</taxon>
    </lineage>
</organism>
<accession>D5V0R3</accession>
<gene>
    <name evidence="1" type="ordered locus">Arnit_2223</name>
</gene>
<dbReference type="HOGENOM" id="CLU_1727567_0_0_7"/>